<dbReference type="Gene3D" id="3.40.50.2300">
    <property type="match status" value="2"/>
</dbReference>
<dbReference type="InterPro" id="IPR028082">
    <property type="entry name" value="Peripla_BP_I"/>
</dbReference>
<evidence type="ECO:0000256" key="1">
    <source>
        <dbReference type="ARBA" id="ARBA00010062"/>
    </source>
</evidence>
<organism evidence="6 7">
    <name type="scientific">Celeribacter neptunius</name>
    <dbReference type="NCBI Taxonomy" id="588602"/>
    <lineage>
        <taxon>Bacteria</taxon>
        <taxon>Pseudomonadati</taxon>
        <taxon>Pseudomonadota</taxon>
        <taxon>Alphaproteobacteria</taxon>
        <taxon>Rhodobacterales</taxon>
        <taxon>Roseobacteraceae</taxon>
        <taxon>Celeribacter</taxon>
    </lineage>
</organism>
<dbReference type="GO" id="GO:0006865">
    <property type="term" value="P:amino acid transport"/>
    <property type="evidence" value="ECO:0007669"/>
    <property type="project" value="UniProtKB-KW"/>
</dbReference>
<reference evidence="7" key="1">
    <citation type="submission" date="2016-10" db="EMBL/GenBank/DDBJ databases">
        <authorList>
            <person name="Varghese N."/>
            <person name="Submissions S."/>
        </authorList>
    </citation>
    <scope>NUCLEOTIDE SEQUENCE [LARGE SCALE GENOMIC DNA]</scope>
    <source>
        <strain evidence="7">DSM 26471</strain>
    </source>
</reference>
<keyword evidence="3" id="KW-0029">Amino-acid transport</keyword>
<dbReference type="SUPFAM" id="SSF53822">
    <property type="entry name" value="Periplasmic binding protein-like I"/>
    <property type="match status" value="1"/>
</dbReference>
<evidence type="ECO:0000256" key="4">
    <source>
        <dbReference type="SAM" id="SignalP"/>
    </source>
</evidence>
<evidence type="ECO:0000313" key="6">
    <source>
        <dbReference type="EMBL" id="SFJ33164.1"/>
    </source>
</evidence>
<evidence type="ECO:0000259" key="5">
    <source>
        <dbReference type="Pfam" id="PF13458"/>
    </source>
</evidence>
<dbReference type="CDD" id="cd06339">
    <property type="entry name" value="PBP1_YraM_LppC_lipoprotein-like"/>
    <property type="match status" value="1"/>
</dbReference>
<dbReference type="STRING" id="588602.SAMN04487991_1828"/>
<dbReference type="PROSITE" id="PS51257">
    <property type="entry name" value="PROKAR_LIPOPROTEIN"/>
    <property type="match status" value="1"/>
</dbReference>
<feature type="domain" description="Leucine-binding protein" evidence="5">
    <location>
        <begin position="51"/>
        <end position="378"/>
    </location>
</feature>
<comment type="similarity">
    <text evidence="1">Belongs to the leucine-binding protein family.</text>
</comment>
<evidence type="ECO:0000256" key="2">
    <source>
        <dbReference type="ARBA" id="ARBA00022729"/>
    </source>
</evidence>
<keyword evidence="7" id="KW-1185">Reference proteome</keyword>
<dbReference type="InterPro" id="IPR051010">
    <property type="entry name" value="BCAA_transport"/>
</dbReference>
<dbReference type="EMBL" id="FORH01000003">
    <property type="protein sequence ID" value="SFJ33164.1"/>
    <property type="molecule type" value="Genomic_DNA"/>
</dbReference>
<keyword evidence="2 4" id="KW-0732">Signal</keyword>
<dbReference type="PANTHER" id="PTHR30483">
    <property type="entry name" value="LEUCINE-SPECIFIC-BINDING PROTEIN"/>
    <property type="match status" value="1"/>
</dbReference>
<dbReference type="InterPro" id="IPR028081">
    <property type="entry name" value="Leu-bd"/>
</dbReference>
<feature type="signal peptide" evidence="4">
    <location>
        <begin position="1"/>
        <end position="29"/>
    </location>
</feature>
<dbReference type="Proteomes" id="UP000199630">
    <property type="component" value="Unassembled WGS sequence"/>
</dbReference>
<dbReference type="Pfam" id="PF13458">
    <property type="entry name" value="Peripla_BP_6"/>
    <property type="match status" value="1"/>
</dbReference>
<dbReference type="OrthoDB" id="7210494at2"/>
<evidence type="ECO:0000256" key="3">
    <source>
        <dbReference type="ARBA" id="ARBA00022970"/>
    </source>
</evidence>
<gene>
    <name evidence="6" type="ORF">SAMN04487991_1828</name>
</gene>
<feature type="chain" id="PRO_5011453163" evidence="4">
    <location>
        <begin position="30"/>
        <end position="396"/>
    </location>
</feature>
<protein>
    <submittedName>
        <fullName evidence="6">ABC-type branched-chain amino acid transport system, substrate-binding protein</fullName>
    </submittedName>
</protein>
<dbReference type="RefSeq" id="WP_090060203.1">
    <property type="nucleotide sequence ID" value="NZ_FORH01000003.1"/>
</dbReference>
<proteinExistence type="inferred from homology"/>
<keyword evidence="3" id="KW-0813">Transport</keyword>
<evidence type="ECO:0000313" key="7">
    <source>
        <dbReference type="Proteomes" id="UP000199630"/>
    </source>
</evidence>
<sequence>MFAVLRAARKSLKKSTAKLALGLSVLALAACEPGAFPVNGGPVINTDKPVPVALLVPYESAEPGDLALAQSLENAARLAMADLQGVNIDLRVYPTGGQAERASAAASQAVADGSKIILGPVYGGSAKLAGIPAANAGINVLSFSNNPDVAGGNVFILGPTFDNTANRLVSYAKSHGKPRIMLVNGDSAAENAGAAAIKNAVARQGATLVAEQSFELSQQGVVQAVRPIASAARNTSADAIFFTSGNDGAMPLLAQMLPENGIKSPDPQFIGLQRWNVPASALSLPGLQDSWFAIPDQQLTANFSNHYSAQYGQPPHALAGLAYDGIAAIGALVAAGDQNALTAQGLTRGSGFVGVNGIFRLRADGTNQRGLSVATIQNNQVIEIDPAPRAFAGAGY</sequence>
<accession>A0A1I3QGC8</accession>
<dbReference type="AlphaFoldDB" id="A0A1I3QGC8"/>
<dbReference type="PANTHER" id="PTHR30483:SF6">
    <property type="entry name" value="PERIPLASMIC BINDING PROTEIN OF ABC TRANSPORTER FOR NATURAL AMINO ACIDS"/>
    <property type="match status" value="1"/>
</dbReference>
<name>A0A1I3QGC8_9RHOB</name>